<dbReference type="InterPro" id="IPR034362">
    <property type="entry name" value="PHIP1_RRM2"/>
</dbReference>
<evidence type="ECO:0000259" key="3">
    <source>
        <dbReference type="PROSITE" id="PS50102"/>
    </source>
</evidence>
<keyword evidence="5" id="KW-1185">Reference proteome</keyword>
<dbReference type="InterPro" id="IPR000504">
    <property type="entry name" value="RRM_dom"/>
</dbReference>
<dbReference type="CDD" id="cd12272">
    <property type="entry name" value="RRM2_PHIP1"/>
    <property type="match status" value="1"/>
</dbReference>
<feature type="non-terminal residue" evidence="4">
    <location>
        <position position="76"/>
    </location>
</feature>
<dbReference type="SUPFAM" id="SSF54928">
    <property type="entry name" value="RNA-binding domain, RBD"/>
    <property type="match status" value="1"/>
</dbReference>
<gene>
    <name evidence="4" type="ORF">FRACYDRAFT_155433</name>
</gene>
<dbReference type="PANTHER" id="PTHR23236">
    <property type="entry name" value="EUKARYOTIC TRANSLATION INITIATION FACTOR 4B/4H"/>
    <property type="match status" value="1"/>
</dbReference>
<dbReference type="InterPro" id="IPR012677">
    <property type="entry name" value="Nucleotide-bd_a/b_plait_sf"/>
</dbReference>
<evidence type="ECO:0000256" key="2">
    <source>
        <dbReference type="PROSITE-ProRule" id="PRU00176"/>
    </source>
</evidence>
<dbReference type="OrthoDB" id="439808at2759"/>
<feature type="domain" description="RRM" evidence="3">
    <location>
        <begin position="1"/>
        <end position="76"/>
    </location>
</feature>
<dbReference type="InParanoid" id="A0A1E7FK27"/>
<proteinExistence type="predicted"/>
<dbReference type="AlphaFoldDB" id="A0A1E7FK27"/>
<dbReference type="Gene3D" id="3.30.70.330">
    <property type="match status" value="1"/>
</dbReference>
<dbReference type="KEGG" id="fcy:FRACYDRAFT_155433"/>
<dbReference type="PANTHER" id="PTHR23236:SF11">
    <property type="entry name" value="EUKARYOTIC TRANSLATION INITIATION FACTOR 4H"/>
    <property type="match status" value="1"/>
</dbReference>
<sequence>VTIFVGNLSWDIDEDSLREAFKGCGTITQVRFSTDRETGDFKGYGHVEFEETEATDAAVQMAGTDICGRAVRVDYA</sequence>
<dbReference type="Pfam" id="PF00076">
    <property type="entry name" value="RRM_1"/>
    <property type="match status" value="1"/>
</dbReference>
<dbReference type="InterPro" id="IPR035979">
    <property type="entry name" value="RBD_domain_sf"/>
</dbReference>
<organism evidence="4 5">
    <name type="scientific">Fragilariopsis cylindrus CCMP1102</name>
    <dbReference type="NCBI Taxonomy" id="635003"/>
    <lineage>
        <taxon>Eukaryota</taxon>
        <taxon>Sar</taxon>
        <taxon>Stramenopiles</taxon>
        <taxon>Ochrophyta</taxon>
        <taxon>Bacillariophyta</taxon>
        <taxon>Bacillariophyceae</taxon>
        <taxon>Bacillariophycidae</taxon>
        <taxon>Bacillariales</taxon>
        <taxon>Bacillariaceae</taxon>
        <taxon>Fragilariopsis</taxon>
    </lineage>
</organism>
<dbReference type="GO" id="GO:0003723">
    <property type="term" value="F:RNA binding"/>
    <property type="evidence" value="ECO:0007669"/>
    <property type="project" value="UniProtKB-UniRule"/>
</dbReference>
<reference evidence="4 5" key="1">
    <citation type="submission" date="2016-09" db="EMBL/GenBank/DDBJ databases">
        <title>Extensive genetic diversity and differential bi-allelic expression allows diatom success in the polar Southern Ocean.</title>
        <authorList>
            <consortium name="DOE Joint Genome Institute"/>
            <person name="Mock T."/>
            <person name="Otillar R.P."/>
            <person name="Strauss J."/>
            <person name="Dupont C."/>
            <person name="Frickenhaus S."/>
            <person name="Maumus F."/>
            <person name="Mcmullan M."/>
            <person name="Sanges R."/>
            <person name="Schmutz J."/>
            <person name="Toseland A."/>
            <person name="Valas R."/>
            <person name="Veluchamy A."/>
            <person name="Ward B.J."/>
            <person name="Allen A."/>
            <person name="Barry K."/>
            <person name="Falciatore A."/>
            <person name="Ferrante M."/>
            <person name="Fortunato A.E."/>
            <person name="Gloeckner G."/>
            <person name="Gruber A."/>
            <person name="Hipkin R."/>
            <person name="Janech M."/>
            <person name="Kroth P."/>
            <person name="Leese F."/>
            <person name="Lindquist E."/>
            <person name="Lyon B.R."/>
            <person name="Martin J."/>
            <person name="Mayer C."/>
            <person name="Parker M."/>
            <person name="Quesneville H."/>
            <person name="Raymond J."/>
            <person name="Uhlig C."/>
            <person name="Valentin K.U."/>
            <person name="Worden A.Z."/>
            <person name="Armbrust E.V."/>
            <person name="Bowler C."/>
            <person name="Green B."/>
            <person name="Moulton V."/>
            <person name="Van Oosterhout C."/>
            <person name="Grigoriev I."/>
        </authorList>
    </citation>
    <scope>NUCLEOTIDE SEQUENCE [LARGE SCALE GENOMIC DNA]</scope>
    <source>
        <strain evidence="4 5">CCMP1102</strain>
    </source>
</reference>
<dbReference type="SMART" id="SM00360">
    <property type="entry name" value="RRM"/>
    <property type="match status" value="1"/>
</dbReference>
<accession>A0A1E7FK27</accession>
<evidence type="ECO:0000256" key="1">
    <source>
        <dbReference type="ARBA" id="ARBA00022884"/>
    </source>
</evidence>
<evidence type="ECO:0000313" key="5">
    <source>
        <dbReference type="Proteomes" id="UP000095751"/>
    </source>
</evidence>
<feature type="non-terminal residue" evidence="4">
    <location>
        <position position="1"/>
    </location>
</feature>
<protein>
    <submittedName>
        <fullName evidence="4">RNA-binding domain-containing protein</fullName>
    </submittedName>
</protein>
<keyword evidence="1 2" id="KW-0694">RNA-binding</keyword>
<evidence type="ECO:0000313" key="4">
    <source>
        <dbReference type="EMBL" id="OEU18529.1"/>
    </source>
</evidence>
<dbReference type="Proteomes" id="UP000095751">
    <property type="component" value="Unassembled WGS sequence"/>
</dbReference>
<dbReference type="PROSITE" id="PS50102">
    <property type="entry name" value="RRM"/>
    <property type="match status" value="1"/>
</dbReference>
<dbReference type="EMBL" id="KV784356">
    <property type="protein sequence ID" value="OEU18529.1"/>
    <property type="molecule type" value="Genomic_DNA"/>
</dbReference>
<name>A0A1E7FK27_9STRA</name>